<organism evidence="7 8">
    <name type="scientific">Physocladia obscura</name>
    <dbReference type="NCBI Taxonomy" id="109957"/>
    <lineage>
        <taxon>Eukaryota</taxon>
        <taxon>Fungi</taxon>
        <taxon>Fungi incertae sedis</taxon>
        <taxon>Chytridiomycota</taxon>
        <taxon>Chytridiomycota incertae sedis</taxon>
        <taxon>Chytridiomycetes</taxon>
        <taxon>Chytridiales</taxon>
        <taxon>Chytriomycetaceae</taxon>
        <taxon>Physocladia</taxon>
    </lineage>
</organism>
<dbReference type="PANTHER" id="PTHR45649">
    <property type="entry name" value="AMINO-ACID PERMEASE BAT1"/>
    <property type="match status" value="1"/>
</dbReference>
<dbReference type="GO" id="GO:0022857">
    <property type="term" value="F:transmembrane transporter activity"/>
    <property type="evidence" value="ECO:0007669"/>
    <property type="project" value="InterPro"/>
</dbReference>
<keyword evidence="2" id="KW-0813">Transport</keyword>
<feature type="transmembrane region" description="Helical" evidence="6">
    <location>
        <begin position="160"/>
        <end position="184"/>
    </location>
</feature>
<reference evidence="7" key="1">
    <citation type="submission" date="2020-05" db="EMBL/GenBank/DDBJ databases">
        <title>Phylogenomic resolution of chytrid fungi.</title>
        <authorList>
            <person name="Stajich J.E."/>
            <person name="Amses K."/>
            <person name="Simmons R."/>
            <person name="Seto K."/>
            <person name="Myers J."/>
            <person name="Bonds A."/>
            <person name="Quandt C.A."/>
            <person name="Barry K."/>
            <person name="Liu P."/>
            <person name="Grigoriev I."/>
            <person name="Longcore J.E."/>
            <person name="James T.Y."/>
        </authorList>
    </citation>
    <scope>NUCLEOTIDE SEQUENCE</scope>
    <source>
        <strain evidence="7">JEL0513</strain>
    </source>
</reference>
<feature type="transmembrane region" description="Helical" evidence="6">
    <location>
        <begin position="7"/>
        <end position="28"/>
    </location>
</feature>
<feature type="transmembrane region" description="Helical" evidence="6">
    <location>
        <begin position="415"/>
        <end position="440"/>
    </location>
</feature>
<evidence type="ECO:0000256" key="1">
    <source>
        <dbReference type="ARBA" id="ARBA00004141"/>
    </source>
</evidence>
<evidence type="ECO:0000256" key="3">
    <source>
        <dbReference type="ARBA" id="ARBA00022692"/>
    </source>
</evidence>
<keyword evidence="4 6" id="KW-1133">Transmembrane helix</keyword>
<name>A0AAD5SW88_9FUNG</name>
<evidence type="ECO:0000256" key="6">
    <source>
        <dbReference type="SAM" id="Phobius"/>
    </source>
</evidence>
<dbReference type="EMBL" id="JADGJH010001463">
    <property type="protein sequence ID" value="KAJ3113268.1"/>
    <property type="molecule type" value="Genomic_DNA"/>
</dbReference>
<dbReference type="AlphaFoldDB" id="A0AAD5SW88"/>
<comment type="caution">
    <text evidence="7">The sequence shown here is derived from an EMBL/GenBank/DDBJ whole genome shotgun (WGS) entry which is preliminary data.</text>
</comment>
<keyword evidence="8" id="KW-1185">Reference proteome</keyword>
<dbReference type="PANTHER" id="PTHR45649:SF13">
    <property type="entry name" value="THIAMINE TRANSPORTER THI9"/>
    <property type="match status" value="1"/>
</dbReference>
<feature type="transmembrane region" description="Helical" evidence="6">
    <location>
        <begin position="452"/>
        <end position="473"/>
    </location>
</feature>
<evidence type="ECO:0000256" key="4">
    <source>
        <dbReference type="ARBA" id="ARBA00022989"/>
    </source>
</evidence>
<evidence type="ECO:0008006" key="9">
    <source>
        <dbReference type="Google" id="ProtNLM"/>
    </source>
</evidence>
<dbReference type="Pfam" id="PF13520">
    <property type="entry name" value="AA_permease_2"/>
    <property type="match status" value="1"/>
</dbReference>
<comment type="subcellular location">
    <subcellularLocation>
        <location evidence="1">Membrane</location>
        <topology evidence="1">Multi-pass membrane protein</topology>
    </subcellularLocation>
</comment>
<feature type="transmembrane region" description="Helical" evidence="6">
    <location>
        <begin position="301"/>
        <end position="330"/>
    </location>
</feature>
<gene>
    <name evidence="7" type="ORF">HK100_002046</name>
</gene>
<feature type="transmembrane region" description="Helical" evidence="6">
    <location>
        <begin position="40"/>
        <end position="62"/>
    </location>
</feature>
<proteinExistence type="predicted"/>
<feature type="transmembrane region" description="Helical" evidence="6">
    <location>
        <begin position="248"/>
        <end position="268"/>
    </location>
</feature>
<feature type="transmembrane region" description="Helical" evidence="6">
    <location>
        <begin position="375"/>
        <end position="394"/>
    </location>
</feature>
<dbReference type="InterPro" id="IPR002293">
    <property type="entry name" value="AA/rel_permease1"/>
</dbReference>
<feature type="transmembrane region" description="Helical" evidence="6">
    <location>
        <begin position="83"/>
        <end position="102"/>
    </location>
</feature>
<evidence type="ECO:0000256" key="2">
    <source>
        <dbReference type="ARBA" id="ARBA00022448"/>
    </source>
</evidence>
<evidence type="ECO:0000313" key="8">
    <source>
        <dbReference type="Proteomes" id="UP001211907"/>
    </source>
</evidence>
<protein>
    <recommendedName>
        <fullName evidence="9">Amino acid transporter</fullName>
    </recommendedName>
</protein>
<sequence length="503" mass="54998">MNSFENWAVSFGALYCIGGIQGLFSTALVEGGPLAMWSNWIIACMLTYTIATSLGEICSAYPTAGSMYYWAFRCAGDSKLAPFLSWIVAWLTALAWITSVASDVTGGAQLLMNEPVAFNVTGFDADLADFTACATQFGFSTLILAFATILNLIHQKHFVYVYYVFAGLMIVSFVMNVVWLPAAVSRSYGFQDSAFVWTATINDVSGVSMGYSWFLSFLFPLSTLVGFDASGHVAEETKNASVEAPHGIVNSMIWSAVICFPVMIVWLYCLPDIDDFVGSSFSSNVQIIYMYQQALGNSGQVVIVAISIALWMLNAAITLGAASRLIYAIARDGLLPFRSSLLARNKNNQPYGAVLFTSGFALVLLLTVLPSQYAFASITSTSVISNIAAYAFIIGGRITFTRTTFVQGPYNLGKWSIAIGYIAVLFCMLIFVVLCLPTSYPVSATTLNYAPVIFIIWMFVCIVYWIISAHRWYKGPARLFMIKDNEETEAVSFIVASQVDVSE</sequence>
<evidence type="ECO:0000256" key="5">
    <source>
        <dbReference type="ARBA" id="ARBA00023136"/>
    </source>
</evidence>
<dbReference type="Gene3D" id="1.20.1740.10">
    <property type="entry name" value="Amino acid/polyamine transporter I"/>
    <property type="match status" value="1"/>
</dbReference>
<feature type="transmembrane region" description="Helical" evidence="6">
    <location>
        <begin position="351"/>
        <end position="369"/>
    </location>
</feature>
<feature type="transmembrane region" description="Helical" evidence="6">
    <location>
        <begin position="134"/>
        <end position="153"/>
    </location>
</feature>
<keyword evidence="3 6" id="KW-0812">Transmembrane</keyword>
<feature type="transmembrane region" description="Helical" evidence="6">
    <location>
        <begin position="204"/>
        <end position="227"/>
    </location>
</feature>
<evidence type="ECO:0000313" key="7">
    <source>
        <dbReference type="EMBL" id="KAJ3113268.1"/>
    </source>
</evidence>
<accession>A0AAD5SW88</accession>
<dbReference type="GO" id="GO:0016020">
    <property type="term" value="C:membrane"/>
    <property type="evidence" value="ECO:0007669"/>
    <property type="project" value="UniProtKB-SubCell"/>
</dbReference>
<dbReference type="Proteomes" id="UP001211907">
    <property type="component" value="Unassembled WGS sequence"/>
</dbReference>
<dbReference type="PIRSF" id="PIRSF006060">
    <property type="entry name" value="AA_transporter"/>
    <property type="match status" value="1"/>
</dbReference>
<keyword evidence="5 6" id="KW-0472">Membrane</keyword>